<feature type="transmembrane region" description="Helical" evidence="1">
    <location>
        <begin position="95"/>
        <end position="114"/>
    </location>
</feature>
<name>A0ABN2GQP3_9ACTN</name>
<dbReference type="InterPro" id="IPR045713">
    <property type="entry name" value="DUF6069"/>
</dbReference>
<keyword evidence="1" id="KW-0812">Transmembrane</keyword>
<dbReference type="PROSITE" id="PS51318">
    <property type="entry name" value="TAT"/>
    <property type="match status" value="1"/>
</dbReference>
<feature type="transmembrane region" description="Helical" evidence="1">
    <location>
        <begin position="65"/>
        <end position="86"/>
    </location>
</feature>
<keyword evidence="3" id="KW-1185">Reference proteome</keyword>
<evidence type="ECO:0000313" key="2">
    <source>
        <dbReference type="EMBL" id="GAA1675252.1"/>
    </source>
</evidence>
<proteinExistence type="predicted"/>
<dbReference type="EMBL" id="BAAANY010000009">
    <property type="protein sequence ID" value="GAA1675252.1"/>
    <property type="molecule type" value="Genomic_DNA"/>
</dbReference>
<evidence type="ECO:0000313" key="3">
    <source>
        <dbReference type="Proteomes" id="UP001500618"/>
    </source>
</evidence>
<dbReference type="InterPro" id="IPR006311">
    <property type="entry name" value="TAT_signal"/>
</dbReference>
<comment type="caution">
    <text evidence="2">The sequence shown here is derived from an EMBL/GenBank/DDBJ whole genome shotgun (WGS) entry which is preliminary data.</text>
</comment>
<organism evidence="2 3">
    <name type="scientific">Fodinicola feengrottensis</name>
    <dbReference type="NCBI Taxonomy" id="435914"/>
    <lineage>
        <taxon>Bacteria</taxon>
        <taxon>Bacillati</taxon>
        <taxon>Actinomycetota</taxon>
        <taxon>Actinomycetes</taxon>
        <taxon>Mycobacteriales</taxon>
        <taxon>Fodinicola</taxon>
    </lineage>
</organism>
<keyword evidence="1" id="KW-1133">Transmembrane helix</keyword>
<evidence type="ECO:0008006" key="4">
    <source>
        <dbReference type="Google" id="ProtNLM"/>
    </source>
</evidence>
<protein>
    <recommendedName>
        <fullName evidence="4">DUF998 domain-containing protein</fullName>
    </recommendedName>
</protein>
<gene>
    <name evidence="2" type="ORF">GCM10009765_25720</name>
</gene>
<accession>A0ABN2GQP3</accession>
<dbReference type="Pfam" id="PF19545">
    <property type="entry name" value="DUF6069"/>
    <property type="match status" value="1"/>
</dbReference>
<dbReference type="RefSeq" id="WP_163569484.1">
    <property type="nucleotide sequence ID" value="NZ_BAAANY010000009.1"/>
</dbReference>
<evidence type="ECO:0000256" key="1">
    <source>
        <dbReference type="SAM" id="Phobius"/>
    </source>
</evidence>
<reference evidence="2 3" key="1">
    <citation type="journal article" date="2019" name="Int. J. Syst. Evol. Microbiol.">
        <title>The Global Catalogue of Microorganisms (GCM) 10K type strain sequencing project: providing services to taxonomists for standard genome sequencing and annotation.</title>
        <authorList>
            <consortium name="The Broad Institute Genomics Platform"/>
            <consortium name="The Broad Institute Genome Sequencing Center for Infectious Disease"/>
            <person name="Wu L."/>
            <person name="Ma J."/>
        </authorList>
    </citation>
    <scope>NUCLEOTIDE SEQUENCE [LARGE SCALE GENOMIC DNA]</scope>
    <source>
        <strain evidence="2 3">JCM 14718</strain>
    </source>
</reference>
<feature type="transmembrane region" description="Helical" evidence="1">
    <location>
        <begin position="25"/>
        <end position="45"/>
    </location>
</feature>
<feature type="transmembrane region" description="Helical" evidence="1">
    <location>
        <begin position="120"/>
        <end position="140"/>
    </location>
</feature>
<keyword evidence="1" id="KW-0472">Membrane</keyword>
<dbReference type="Proteomes" id="UP001500618">
    <property type="component" value="Unassembled WGS sequence"/>
</dbReference>
<sequence length="143" mass="15202">MTTTELPTTATPAASTKTRRRLFRVAAIGGTALATGTTFAVTHAFGVEFAITDPGPSQLPHFFSMPEIMILTVVIGLAGWGTLALLERISRHGRAIWAVLGAVVLLLSYVPIGMETATGGTRIMLGVIHTLVAVGLFTMLRRR</sequence>